<keyword evidence="2" id="KW-0238">DNA-binding</keyword>
<dbReference type="PRINTS" id="PR00038">
    <property type="entry name" value="HTHLUXR"/>
</dbReference>
<name>A0A1E5T4J2_9BACT</name>
<dbReference type="InterPro" id="IPR000792">
    <property type="entry name" value="Tscrpt_reg_LuxR_C"/>
</dbReference>
<dbReference type="PANTHER" id="PTHR44688:SF16">
    <property type="entry name" value="DNA-BINDING TRANSCRIPTIONAL ACTIVATOR DEVR_DOSR"/>
    <property type="match status" value="1"/>
</dbReference>
<dbReference type="SMART" id="SM00421">
    <property type="entry name" value="HTH_LUXR"/>
    <property type="match status" value="1"/>
</dbReference>
<protein>
    <recommendedName>
        <fullName evidence="4">HTH luxR-type domain-containing protein</fullName>
    </recommendedName>
</protein>
<evidence type="ECO:0000256" key="2">
    <source>
        <dbReference type="ARBA" id="ARBA00023125"/>
    </source>
</evidence>
<dbReference type="GO" id="GO:0006355">
    <property type="term" value="P:regulation of DNA-templated transcription"/>
    <property type="evidence" value="ECO:0007669"/>
    <property type="project" value="InterPro"/>
</dbReference>
<dbReference type="Proteomes" id="UP000095552">
    <property type="component" value="Unassembled WGS sequence"/>
</dbReference>
<dbReference type="SUPFAM" id="SSF46894">
    <property type="entry name" value="C-terminal effector domain of the bipartite response regulators"/>
    <property type="match status" value="1"/>
</dbReference>
<dbReference type="InterPro" id="IPR036388">
    <property type="entry name" value="WH-like_DNA-bd_sf"/>
</dbReference>
<accession>A0A1E5T4J2</accession>
<comment type="caution">
    <text evidence="5">The sequence shown here is derived from an EMBL/GenBank/DDBJ whole genome shotgun (WGS) entry which is preliminary data.</text>
</comment>
<dbReference type="OrthoDB" id="9797341at2"/>
<dbReference type="PROSITE" id="PS00622">
    <property type="entry name" value="HTH_LUXR_1"/>
    <property type="match status" value="1"/>
</dbReference>
<dbReference type="CDD" id="cd06170">
    <property type="entry name" value="LuxR_C_like"/>
    <property type="match status" value="1"/>
</dbReference>
<dbReference type="InterPro" id="IPR016032">
    <property type="entry name" value="Sig_transdc_resp-reg_C-effctor"/>
</dbReference>
<feature type="domain" description="HTH luxR-type" evidence="4">
    <location>
        <begin position="3"/>
        <end position="68"/>
    </location>
</feature>
<keyword evidence="6" id="KW-1185">Reference proteome</keyword>
<evidence type="ECO:0000313" key="5">
    <source>
        <dbReference type="EMBL" id="OEK06295.1"/>
    </source>
</evidence>
<evidence type="ECO:0000256" key="1">
    <source>
        <dbReference type="ARBA" id="ARBA00023015"/>
    </source>
</evidence>
<dbReference type="PROSITE" id="PS50043">
    <property type="entry name" value="HTH_LUXR_2"/>
    <property type="match status" value="1"/>
</dbReference>
<dbReference type="PANTHER" id="PTHR44688">
    <property type="entry name" value="DNA-BINDING TRANSCRIPTIONAL ACTIVATOR DEVR_DOSR"/>
    <property type="match status" value="1"/>
</dbReference>
<keyword evidence="3" id="KW-0804">Transcription</keyword>
<dbReference type="GO" id="GO:0003677">
    <property type="term" value="F:DNA binding"/>
    <property type="evidence" value="ECO:0007669"/>
    <property type="project" value="UniProtKB-KW"/>
</dbReference>
<sequence>MKHIQLIIDFTKREFEIINLLADGNRAKDIASTLFVSEFTVRTHLKNILRKSQARNTTALVATCIRQGLI</sequence>
<reference evidence="5 6" key="1">
    <citation type="submission" date="2016-08" db="EMBL/GenBank/DDBJ databases">
        <title>Draft genome of Fabibacter sp. strain SK-8.</title>
        <authorList>
            <person name="Wong S.-K."/>
            <person name="Hamasaki K."/>
            <person name="Yoshizawa S."/>
        </authorList>
    </citation>
    <scope>NUCLEOTIDE SEQUENCE [LARGE SCALE GENOMIC DNA]</scope>
    <source>
        <strain evidence="5 6">SK-8</strain>
    </source>
</reference>
<dbReference type="Gene3D" id="1.10.10.10">
    <property type="entry name" value="Winged helix-like DNA-binding domain superfamily/Winged helix DNA-binding domain"/>
    <property type="match status" value="1"/>
</dbReference>
<evidence type="ECO:0000259" key="4">
    <source>
        <dbReference type="PROSITE" id="PS50043"/>
    </source>
</evidence>
<dbReference type="STRING" id="1563681.BFP71_01055"/>
<gene>
    <name evidence="5" type="ORF">BFP71_01055</name>
</gene>
<organism evidence="5 6">
    <name type="scientific">Roseivirga misakiensis</name>
    <dbReference type="NCBI Taxonomy" id="1563681"/>
    <lineage>
        <taxon>Bacteria</taxon>
        <taxon>Pseudomonadati</taxon>
        <taxon>Bacteroidota</taxon>
        <taxon>Cytophagia</taxon>
        <taxon>Cytophagales</taxon>
        <taxon>Roseivirgaceae</taxon>
        <taxon>Roseivirga</taxon>
    </lineage>
</organism>
<keyword evidence="1" id="KW-0805">Transcription regulation</keyword>
<proteinExistence type="predicted"/>
<evidence type="ECO:0000256" key="3">
    <source>
        <dbReference type="ARBA" id="ARBA00023163"/>
    </source>
</evidence>
<dbReference type="AlphaFoldDB" id="A0A1E5T4J2"/>
<dbReference type="EMBL" id="MDGQ01000003">
    <property type="protein sequence ID" value="OEK06295.1"/>
    <property type="molecule type" value="Genomic_DNA"/>
</dbReference>
<dbReference type="RefSeq" id="WP_069833607.1">
    <property type="nucleotide sequence ID" value="NZ_MDGQ01000003.1"/>
</dbReference>
<evidence type="ECO:0000313" key="6">
    <source>
        <dbReference type="Proteomes" id="UP000095552"/>
    </source>
</evidence>
<dbReference type="Pfam" id="PF00196">
    <property type="entry name" value="GerE"/>
    <property type="match status" value="1"/>
</dbReference>